<dbReference type="AlphaFoldDB" id="A0A9X2A759"/>
<evidence type="ECO:0000313" key="2">
    <source>
        <dbReference type="EMBL" id="MCG9971566.1"/>
    </source>
</evidence>
<feature type="transmembrane region" description="Helical" evidence="1">
    <location>
        <begin position="7"/>
        <end position="25"/>
    </location>
</feature>
<sequence length="506" mass="58080">MKRSAKITYIVLTVIAGLAILLIGLNNYAESRIKKSLEENLKKVSATYDKVDVSILSRKAEVINPYFNTGSKTLKVDTIKINDIHLWDYITKKNIIIGNLDISQPVVKIYKRSKPKDSTGKANKKKFKNKLLIKDVNIKGGSLQIFGKDSSQHKLFTSINKVLLQRVKITSETLQEEIPFGYRIDIMELDSIFFDLNEQHEMAAENLALTDNNLNVMNFKIIPKYSKSGHQETIKVEKDRYDLSIDSISLKNFNWSIVNDSLKIQSDLTEIDNVNFMIYRDKLKPDDTAVKPLYSKMIRQLPVKLGLDSVSLRNTYIKYEENIHPDRETGVVEFSNLNAGISNITNIGMNQKDFPKTRIDVNADFMTTAYLRVDWEFDISNNNDHFNISGEMGHLQAEQINKFLTPARNIKANGEILNMYFNFNGNNNSASGDMRVEYRDFKVEVLQKNGKEKNSVVSFFANLIVGNKALNEEANYKDVSFTRDETKSFWNYFWNLIRKGAMKAFL</sequence>
<reference evidence="2" key="1">
    <citation type="submission" date="2021-12" db="EMBL/GenBank/DDBJ databases">
        <title>Description of Gramella crocea sp. nov., a new bacterium isolated from activated sludge.</title>
        <authorList>
            <person name="Zhang X."/>
        </authorList>
    </citation>
    <scope>NUCLEOTIDE SEQUENCE</scope>
    <source>
        <strain evidence="2">YB25</strain>
    </source>
</reference>
<dbReference type="RefSeq" id="WP_240097932.1">
    <property type="nucleotide sequence ID" value="NZ_JAJSON010000018.1"/>
</dbReference>
<gene>
    <name evidence="2" type="ORF">LU635_07955</name>
</gene>
<keyword evidence="1" id="KW-0472">Membrane</keyword>
<comment type="caution">
    <text evidence="2">The sequence shown here is derived from an EMBL/GenBank/DDBJ whole genome shotgun (WGS) entry which is preliminary data.</text>
</comment>
<keyword evidence="1" id="KW-1133">Transmembrane helix</keyword>
<proteinExistence type="predicted"/>
<evidence type="ECO:0000256" key="1">
    <source>
        <dbReference type="SAM" id="Phobius"/>
    </source>
</evidence>
<dbReference type="EMBL" id="JAJSON010000018">
    <property type="protein sequence ID" value="MCG9971566.1"/>
    <property type="molecule type" value="Genomic_DNA"/>
</dbReference>
<organism evidence="2 3">
    <name type="scientific">Christiangramia crocea</name>
    <dbReference type="NCBI Taxonomy" id="2904124"/>
    <lineage>
        <taxon>Bacteria</taxon>
        <taxon>Pseudomonadati</taxon>
        <taxon>Bacteroidota</taxon>
        <taxon>Flavobacteriia</taxon>
        <taxon>Flavobacteriales</taxon>
        <taxon>Flavobacteriaceae</taxon>
        <taxon>Christiangramia</taxon>
    </lineage>
</organism>
<evidence type="ECO:0000313" key="3">
    <source>
        <dbReference type="Proteomes" id="UP001139344"/>
    </source>
</evidence>
<keyword evidence="3" id="KW-1185">Reference proteome</keyword>
<name>A0A9X2A759_9FLAO</name>
<evidence type="ECO:0008006" key="4">
    <source>
        <dbReference type="Google" id="ProtNLM"/>
    </source>
</evidence>
<accession>A0A9X2A759</accession>
<protein>
    <recommendedName>
        <fullName evidence="4">DUF748 domain-containing protein</fullName>
    </recommendedName>
</protein>
<dbReference type="Proteomes" id="UP001139344">
    <property type="component" value="Unassembled WGS sequence"/>
</dbReference>
<keyword evidence="1" id="KW-0812">Transmembrane</keyword>